<organism evidence="1 2">
    <name type="scientific">Kingdonia uniflora</name>
    <dbReference type="NCBI Taxonomy" id="39325"/>
    <lineage>
        <taxon>Eukaryota</taxon>
        <taxon>Viridiplantae</taxon>
        <taxon>Streptophyta</taxon>
        <taxon>Embryophyta</taxon>
        <taxon>Tracheophyta</taxon>
        <taxon>Spermatophyta</taxon>
        <taxon>Magnoliopsida</taxon>
        <taxon>Ranunculales</taxon>
        <taxon>Circaeasteraceae</taxon>
        <taxon>Kingdonia</taxon>
    </lineage>
</organism>
<proteinExistence type="predicted"/>
<sequence>MQRMLYSHFGGFRYRGYELVINVLYQSIMNITIQGSILYQFIYFLNAFACLLLLSRCIQKEGCSTISELSVQVSTRHVRDLRCTLSSF</sequence>
<comment type="caution">
    <text evidence="1">The sequence shown here is derived from an EMBL/GenBank/DDBJ whole genome shotgun (WGS) entry which is preliminary data.</text>
</comment>
<protein>
    <submittedName>
        <fullName evidence="1">Uncharacterized protein</fullName>
    </submittedName>
</protein>
<name>A0A7J7MS19_9MAGN</name>
<accession>A0A7J7MS19</accession>
<evidence type="ECO:0000313" key="1">
    <source>
        <dbReference type="EMBL" id="KAF6157739.1"/>
    </source>
</evidence>
<dbReference type="Proteomes" id="UP000541444">
    <property type="component" value="Unassembled WGS sequence"/>
</dbReference>
<keyword evidence="2" id="KW-1185">Reference proteome</keyword>
<dbReference type="AlphaFoldDB" id="A0A7J7MS19"/>
<evidence type="ECO:0000313" key="2">
    <source>
        <dbReference type="Proteomes" id="UP000541444"/>
    </source>
</evidence>
<dbReference type="EMBL" id="JACGCM010001272">
    <property type="protein sequence ID" value="KAF6157739.1"/>
    <property type="molecule type" value="Genomic_DNA"/>
</dbReference>
<gene>
    <name evidence="1" type="ORF">GIB67_037312</name>
</gene>
<reference evidence="1 2" key="1">
    <citation type="journal article" date="2020" name="IScience">
        <title>Genome Sequencing of the Endangered Kingdonia uniflora (Circaeasteraceae, Ranunculales) Reveals Potential Mechanisms of Evolutionary Specialization.</title>
        <authorList>
            <person name="Sun Y."/>
            <person name="Deng T."/>
            <person name="Zhang A."/>
            <person name="Moore M.J."/>
            <person name="Landis J.B."/>
            <person name="Lin N."/>
            <person name="Zhang H."/>
            <person name="Zhang X."/>
            <person name="Huang J."/>
            <person name="Zhang X."/>
            <person name="Sun H."/>
            <person name="Wang H."/>
        </authorList>
    </citation>
    <scope>NUCLEOTIDE SEQUENCE [LARGE SCALE GENOMIC DNA]</scope>
    <source>
        <strain evidence="1">TB1705</strain>
        <tissue evidence="1">Leaf</tissue>
    </source>
</reference>